<dbReference type="SUPFAM" id="SSF57903">
    <property type="entry name" value="FYVE/PHD zinc finger"/>
    <property type="match status" value="1"/>
</dbReference>
<evidence type="ECO:0000313" key="9">
    <source>
        <dbReference type="Proteomes" id="UP000054166"/>
    </source>
</evidence>
<dbReference type="GO" id="GO:0051598">
    <property type="term" value="P:meiotic recombination checkpoint signaling"/>
    <property type="evidence" value="ECO:0007669"/>
    <property type="project" value="TreeGrafter"/>
</dbReference>
<feature type="region of interest" description="Disordered" evidence="6">
    <location>
        <begin position="538"/>
        <end position="559"/>
    </location>
</feature>
<feature type="compositionally biased region" description="Polar residues" evidence="6">
    <location>
        <begin position="488"/>
        <end position="504"/>
    </location>
</feature>
<dbReference type="OrthoDB" id="1928087at2759"/>
<feature type="compositionally biased region" description="Polar residues" evidence="6">
    <location>
        <begin position="451"/>
        <end position="470"/>
    </location>
</feature>
<dbReference type="GO" id="GO:0005694">
    <property type="term" value="C:chromosome"/>
    <property type="evidence" value="ECO:0007669"/>
    <property type="project" value="UniProtKB-SubCell"/>
</dbReference>
<dbReference type="GO" id="GO:0007130">
    <property type="term" value="P:synaptonemal complex assembly"/>
    <property type="evidence" value="ECO:0007669"/>
    <property type="project" value="TreeGrafter"/>
</dbReference>
<dbReference type="Pfam" id="PF02301">
    <property type="entry name" value="HORMA"/>
    <property type="match status" value="1"/>
</dbReference>
<dbReference type="InterPro" id="IPR013083">
    <property type="entry name" value="Znf_RING/FYVE/PHD"/>
</dbReference>
<dbReference type="InterPro" id="IPR003511">
    <property type="entry name" value="HORMA_dom"/>
</dbReference>
<feature type="region of interest" description="Disordered" evidence="6">
    <location>
        <begin position="451"/>
        <end position="505"/>
    </location>
</feature>
<evidence type="ECO:0000313" key="8">
    <source>
        <dbReference type="EMBL" id="KIM79622.1"/>
    </source>
</evidence>
<dbReference type="InterPro" id="IPR051294">
    <property type="entry name" value="HORMA_MeioticProgression"/>
</dbReference>
<keyword evidence="5" id="KW-0469">Meiosis</keyword>
<reference evidence="8 9" key="1">
    <citation type="submission" date="2014-04" db="EMBL/GenBank/DDBJ databases">
        <authorList>
            <consortium name="DOE Joint Genome Institute"/>
            <person name="Kuo A."/>
            <person name="Tarkka M."/>
            <person name="Buscot F."/>
            <person name="Kohler A."/>
            <person name="Nagy L.G."/>
            <person name="Floudas D."/>
            <person name="Copeland A."/>
            <person name="Barry K.W."/>
            <person name="Cichocki N."/>
            <person name="Veneault-Fourrey C."/>
            <person name="LaButti K."/>
            <person name="Lindquist E.A."/>
            <person name="Lipzen A."/>
            <person name="Lundell T."/>
            <person name="Morin E."/>
            <person name="Murat C."/>
            <person name="Sun H."/>
            <person name="Tunlid A."/>
            <person name="Henrissat B."/>
            <person name="Grigoriev I.V."/>
            <person name="Hibbett D.S."/>
            <person name="Martin F."/>
            <person name="Nordberg H.P."/>
            <person name="Cantor M.N."/>
            <person name="Hua S.X."/>
        </authorList>
    </citation>
    <scope>NUCLEOTIDE SEQUENCE [LARGE SCALE GENOMIC DNA]</scope>
    <source>
        <strain evidence="8 9">F 1598</strain>
    </source>
</reference>
<dbReference type="GO" id="GO:0005634">
    <property type="term" value="C:nucleus"/>
    <property type="evidence" value="ECO:0007669"/>
    <property type="project" value="UniProtKB-SubCell"/>
</dbReference>
<dbReference type="AlphaFoldDB" id="A0A0C3BQR8"/>
<dbReference type="InterPro" id="IPR036570">
    <property type="entry name" value="HORMA_dom_sf"/>
</dbReference>
<dbReference type="Proteomes" id="UP000054166">
    <property type="component" value="Unassembled WGS sequence"/>
</dbReference>
<dbReference type="InterPro" id="IPR011011">
    <property type="entry name" value="Znf_FYVE_PHD"/>
</dbReference>
<sequence>MQSQAVQTVNSTQSIAYVKTLLQAGLGCITYLRNLLPADNFSNSYLTCESHDESQSISAVSRGGKNTTSGVRMMTVNRGFTEEADRLLNYLENGIFDALEKQYLRSFIFAIFLDNKDPNNIVEAYTFNVHYHHLPGTDTVIPILSLGDDLMKMSLGGPRKNVDPAAEASKKGKAPTLGEVQKSLKQLIKTLIQATTHMETLPKRRYATFKLFYTDKTPADYEPQHFRPGDADADKFFFTTHGTKEVPEKFSIGQLETGHHAVNVGIQSIVAYLPSTEDNDAAFTGTTTGAAAPSLTPIQEANHRAQQVELQTKDASERNVVWDAEHGLGDADAEGEDDPDYVDGIFVGGSKVNDSGVEILVPVGIRNEEGVIVPIKLSGSGVGTEENLMMQTERKAGNGEKGMRVDMDVDDTSEEHFGGFSERVPLHAGELQSTDALMMGLSQTQQLEATQSLTGKSLTPRSATLRSFSKTPKAASGSGSVRQPKESLPSSSVDQTILTQSSMSGAEIETQMLMDMVLGRETGDTEMLDMETQIMPSAETKTAEQDSIESYPSEGQPKEPLDHGLDCDCGVTIQDESCFCDGGCGRWYHLWCNGYLTEHDPRIPTVFICFNCRIRGDKNWAMIAVNDLLPNMISKFNDLALFRRSIKIVELHDPDTLAKFTKKMGCEVVVAGQLFKRLETEGFIAVENTVTDELGLLSTRVRSSKGKSKVKGKSKARKEIQKAKYYFVASSKKTAAYADYFNPDVDVERRMMGLSEADIRPRMQHRQDVPETLAE</sequence>
<gene>
    <name evidence="8" type="ORF">PILCRDRAFT_550582</name>
</gene>
<dbReference type="SUPFAM" id="SSF56019">
    <property type="entry name" value="The spindle assembly checkpoint protein mad2"/>
    <property type="match status" value="1"/>
</dbReference>
<protein>
    <recommendedName>
        <fullName evidence="7">HORMA domain-containing protein</fullName>
    </recommendedName>
</protein>
<dbReference type="InParanoid" id="A0A0C3BQR8"/>
<evidence type="ECO:0000256" key="3">
    <source>
        <dbReference type="ARBA" id="ARBA00022454"/>
    </source>
</evidence>
<dbReference type="Gene3D" id="3.30.900.10">
    <property type="entry name" value="HORMA domain"/>
    <property type="match status" value="1"/>
</dbReference>
<proteinExistence type="predicted"/>
<dbReference type="HOGENOM" id="CLU_014668_0_0_1"/>
<dbReference type="PROSITE" id="PS50815">
    <property type="entry name" value="HORMA"/>
    <property type="match status" value="1"/>
</dbReference>
<dbReference type="STRING" id="765440.A0A0C3BQR8"/>
<evidence type="ECO:0000256" key="6">
    <source>
        <dbReference type="SAM" id="MobiDB-lite"/>
    </source>
</evidence>
<evidence type="ECO:0000256" key="4">
    <source>
        <dbReference type="ARBA" id="ARBA00023242"/>
    </source>
</evidence>
<dbReference type="PANTHER" id="PTHR48225">
    <property type="entry name" value="HORMA DOMAIN-CONTAINING PROTEIN 1"/>
    <property type="match status" value="1"/>
</dbReference>
<dbReference type="EMBL" id="KN833008">
    <property type="protein sequence ID" value="KIM79622.1"/>
    <property type="molecule type" value="Genomic_DNA"/>
</dbReference>
<organism evidence="8 9">
    <name type="scientific">Piloderma croceum (strain F 1598)</name>
    <dbReference type="NCBI Taxonomy" id="765440"/>
    <lineage>
        <taxon>Eukaryota</taxon>
        <taxon>Fungi</taxon>
        <taxon>Dikarya</taxon>
        <taxon>Basidiomycota</taxon>
        <taxon>Agaricomycotina</taxon>
        <taxon>Agaricomycetes</taxon>
        <taxon>Agaricomycetidae</taxon>
        <taxon>Atheliales</taxon>
        <taxon>Atheliaceae</taxon>
        <taxon>Piloderma</taxon>
    </lineage>
</organism>
<dbReference type="PANTHER" id="PTHR48225:SF7">
    <property type="entry name" value="MEIOSIS-SPECIFIC PROTEIN HOP1"/>
    <property type="match status" value="1"/>
</dbReference>
<keyword evidence="3" id="KW-0158">Chromosome</keyword>
<reference evidence="9" key="2">
    <citation type="submission" date="2015-01" db="EMBL/GenBank/DDBJ databases">
        <title>Evolutionary Origins and Diversification of the Mycorrhizal Mutualists.</title>
        <authorList>
            <consortium name="DOE Joint Genome Institute"/>
            <consortium name="Mycorrhizal Genomics Consortium"/>
            <person name="Kohler A."/>
            <person name="Kuo A."/>
            <person name="Nagy L.G."/>
            <person name="Floudas D."/>
            <person name="Copeland A."/>
            <person name="Barry K.W."/>
            <person name="Cichocki N."/>
            <person name="Veneault-Fourrey C."/>
            <person name="LaButti K."/>
            <person name="Lindquist E.A."/>
            <person name="Lipzen A."/>
            <person name="Lundell T."/>
            <person name="Morin E."/>
            <person name="Murat C."/>
            <person name="Riley R."/>
            <person name="Ohm R."/>
            <person name="Sun H."/>
            <person name="Tunlid A."/>
            <person name="Henrissat B."/>
            <person name="Grigoriev I.V."/>
            <person name="Hibbett D.S."/>
            <person name="Martin F."/>
        </authorList>
    </citation>
    <scope>NUCLEOTIDE SEQUENCE [LARGE SCALE GENOMIC DNA]</scope>
    <source>
        <strain evidence="9">F 1598</strain>
    </source>
</reference>
<name>A0A0C3BQR8_PILCF</name>
<evidence type="ECO:0000256" key="1">
    <source>
        <dbReference type="ARBA" id="ARBA00004123"/>
    </source>
</evidence>
<feature type="domain" description="HORMA" evidence="7">
    <location>
        <begin position="12"/>
        <end position="266"/>
    </location>
</feature>
<evidence type="ECO:0000259" key="7">
    <source>
        <dbReference type="PROSITE" id="PS50815"/>
    </source>
</evidence>
<evidence type="ECO:0000256" key="2">
    <source>
        <dbReference type="ARBA" id="ARBA00004286"/>
    </source>
</evidence>
<evidence type="ECO:0000256" key="5">
    <source>
        <dbReference type="ARBA" id="ARBA00023254"/>
    </source>
</evidence>
<keyword evidence="9" id="KW-1185">Reference proteome</keyword>
<dbReference type="Gene3D" id="3.30.40.10">
    <property type="entry name" value="Zinc/RING finger domain, C3HC4 (zinc finger)"/>
    <property type="match status" value="1"/>
</dbReference>
<comment type="subcellular location">
    <subcellularLocation>
        <location evidence="2">Chromosome</location>
    </subcellularLocation>
    <subcellularLocation>
        <location evidence="1">Nucleus</location>
    </subcellularLocation>
</comment>
<keyword evidence="4" id="KW-0539">Nucleus</keyword>
<accession>A0A0C3BQR8</accession>